<dbReference type="SUPFAM" id="SSF54427">
    <property type="entry name" value="NTF2-like"/>
    <property type="match status" value="1"/>
</dbReference>
<evidence type="ECO:0000313" key="2">
    <source>
        <dbReference type="EMBL" id="QDT35445.1"/>
    </source>
</evidence>
<reference evidence="2 3" key="1">
    <citation type="submission" date="2019-02" db="EMBL/GenBank/DDBJ databases">
        <title>Deep-cultivation of Planctomycetes and their phenomic and genomic characterization uncovers novel biology.</title>
        <authorList>
            <person name="Wiegand S."/>
            <person name="Jogler M."/>
            <person name="Boedeker C."/>
            <person name="Pinto D."/>
            <person name="Vollmers J."/>
            <person name="Rivas-Marin E."/>
            <person name="Kohn T."/>
            <person name="Peeters S.H."/>
            <person name="Heuer A."/>
            <person name="Rast P."/>
            <person name="Oberbeckmann S."/>
            <person name="Bunk B."/>
            <person name="Jeske O."/>
            <person name="Meyerdierks A."/>
            <person name="Storesund J.E."/>
            <person name="Kallscheuer N."/>
            <person name="Luecker S."/>
            <person name="Lage O.M."/>
            <person name="Pohl T."/>
            <person name="Merkel B.J."/>
            <person name="Hornburger P."/>
            <person name="Mueller R.-W."/>
            <person name="Bruemmer F."/>
            <person name="Labrenz M."/>
            <person name="Spormann A.M."/>
            <person name="Op den Camp H."/>
            <person name="Overmann J."/>
            <person name="Amann R."/>
            <person name="Jetten M.S.M."/>
            <person name="Mascher T."/>
            <person name="Medema M.H."/>
            <person name="Devos D.P."/>
            <person name="Kaster A.-K."/>
            <person name="Ovreas L."/>
            <person name="Rohde M."/>
            <person name="Galperin M.Y."/>
            <person name="Jogler C."/>
        </authorList>
    </citation>
    <scope>NUCLEOTIDE SEQUENCE [LARGE SCALE GENOMIC DNA]</scope>
    <source>
        <strain evidence="2 3">Mal48</strain>
    </source>
</reference>
<dbReference type="GO" id="GO:0003677">
    <property type="term" value="F:DNA binding"/>
    <property type="evidence" value="ECO:0007669"/>
    <property type="project" value="InterPro"/>
</dbReference>
<dbReference type="Pfam" id="PF01381">
    <property type="entry name" value="HTH_3"/>
    <property type="match status" value="1"/>
</dbReference>
<dbReference type="Proteomes" id="UP000315724">
    <property type="component" value="Chromosome"/>
</dbReference>
<organism evidence="2 3">
    <name type="scientific">Thalassoglobus polymorphus</name>
    <dbReference type="NCBI Taxonomy" id="2527994"/>
    <lineage>
        <taxon>Bacteria</taxon>
        <taxon>Pseudomonadati</taxon>
        <taxon>Planctomycetota</taxon>
        <taxon>Planctomycetia</taxon>
        <taxon>Planctomycetales</taxon>
        <taxon>Planctomycetaceae</taxon>
        <taxon>Thalassoglobus</taxon>
    </lineage>
</organism>
<dbReference type="Gene3D" id="3.10.450.50">
    <property type="match status" value="1"/>
</dbReference>
<dbReference type="SUPFAM" id="SSF47413">
    <property type="entry name" value="lambda repressor-like DNA-binding domains"/>
    <property type="match status" value="1"/>
</dbReference>
<sequence>MSGEVSNRCIVFETQQKGRCIMGWTMDGVKPSYGCNPEVIKYFRKQRGLTQAELSREAGYSERLVNKAESGRSISKEAIADLAEALSSPDLIVHPEDLICDPASFARKYVEAFYTGQKNAMSYIQPFLDESVVLNMQGDPKEIPFAGTFHGHAGVAEMIKKTFEVLVVPEGHDYRPHYHFLSSGNNVIIWGKTYIHPIGCPPKEPVVISIRIQFHKGKVIQIDDRYDIKSIADGIAKSSRLKKHQLPDASSPG</sequence>
<accession>A0A517QUY3</accession>
<evidence type="ECO:0000259" key="1">
    <source>
        <dbReference type="PROSITE" id="PS50943"/>
    </source>
</evidence>
<proteinExistence type="predicted"/>
<keyword evidence="3" id="KW-1185">Reference proteome</keyword>
<dbReference type="Gene3D" id="1.10.260.40">
    <property type="entry name" value="lambda repressor-like DNA-binding domains"/>
    <property type="match status" value="1"/>
</dbReference>
<dbReference type="AlphaFoldDB" id="A0A517QUY3"/>
<dbReference type="KEGG" id="tpol:Mal48_47220"/>
<dbReference type="PROSITE" id="PS50943">
    <property type="entry name" value="HTH_CROC1"/>
    <property type="match status" value="1"/>
</dbReference>
<dbReference type="InterPro" id="IPR010982">
    <property type="entry name" value="Lambda_DNA-bd_dom_sf"/>
</dbReference>
<evidence type="ECO:0000313" key="3">
    <source>
        <dbReference type="Proteomes" id="UP000315724"/>
    </source>
</evidence>
<feature type="domain" description="HTH cro/C1-type" evidence="1">
    <location>
        <begin position="40"/>
        <end position="92"/>
    </location>
</feature>
<gene>
    <name evidence="2" type="ORF">Mal48_47220</name>
</gene>
<dbReference type="InterPro" id="IPR001387">
    <property type="entry name" value="Cro/C1-type_HTH"/>
</dbReference>
<name>A0A517QUY3_9PLAN</name>
<dbReference type="CDD" id="cd00093">
    <property type="entry name" value="HTH_XRE"/>
    <property type="match status" value="1"/>
</dbReference>
<dbReference type="SMART" id="SM00530">
    <property type="entry name" value="HTH_XRE"/>
    <property type="match status" value="1"/>
</dbReference>
<dbReference type="InterPro" id="IPR032710">
    <property type="entry name" value="NTF2-like_dom_sf"/>
</dbReference>
<dbReference type="EMBL" id="CP036267">
    <property type="protein sequence ID" value="QDT35445.1"/>
    <property type="molecule type" value="Genomic_DNA"/>
</dbReference>
<protein>
    <submittedName>
        <fullName evidence="2">Helix-turn-helix protein</fullName>
    </submittedName>
</protein>